<sequence length="498" mass="56405">MTNNTNNSINKSLNGDDELTLEIPVWVQGKRKWVTGITKKTTFDDLIYALLQQADLLTTNNSVSGFAIAECIQIVSSSLSSKDNTSSINDSLITQRIIKGRSKVMKSYKNWQFDKLPLTILQLITIKQSSVDNKFRSKVKKFLSTKTSTPNQPLSSSFSDSSLPCTLGIIKPTTPKLSHASSSPIPYQHQLNELNECSNILERQQRLLNYLDEKIHQTQYNVLSHEQLATVAASTKWQNDMSIDNSVHPQDVSLLFSNVHDKQQLYTTTQLCNQILRLQDRINEQSNILYDVERAISNELNSVLFYQQDNTYDTLPITLNSSAYGTITTTNSNNLNTNSETPSDVTTLKNSIYRSREVTRLQCKEMHDLDLCLRESDIVIGKKIDDLKYLEHETQSSHNNNNNNLHVRSMTPNYNCFYSNQSNTVDESQQQLNYNTISHDHLNNSIGLTIMDSHNLYSRDDSKITKEADDDSGINSLISDDSNMVNGHQTKPCLETLV</sequence>
<accession>A0A814AB31</accession>
<dbReference type="EMBL" id="CAJNOQ010001656">
    <property type="protein sequence ID" value="CAF0910169.1"/>
    <property type="molecule type" value="Genomic_DNA"/>
</dbReference>
<proteinExistence type="predicted"/>
<dbReference type="Gene3D" id="3.10.20.90">
    <property type="entry name" value="Phosphatidylinositol 3-kinase Catalytic Subunit, Chain A, domain 1"/>
    <property type="match status" value="1"/>
</dbReference>
<gene>
    <name evidence="1" type="ORF">GPM918_LOCUS9105</name>
    <name evidence="2" type="ORF">SRO942_LOCUS9106</name>
</gene>
<name>A0A814AB31_9BILA</name>
<keyword evidence="3" id="KW-1185">Reference proteome</keyword>
<dbReference type="Proteomes" id="UP000663829">
    <property type="component" value="Unassembled WGS sequence"/>
</dbReference>
<comment type="caution">
    <text evidence="1">The sequence shown here is derived from an EMBL/GenBank/DDBJ whole genome shotgun (WGS) entry which is preliminary data.</text>
</comment>
<dbReference type="EMBL" id="CAJOBC010001656">
    <property type="protein sequence ID" value="CAF3691406.1"/>
    <property type="molecule type" value="Genomic_DNA"/>
</dbReference>
<dbReference type="OrthoDB" id="10034447at2759"/>
<evidence type="ECO:0000313" key="3">
    <source>
        <dbReference type="Proteomes" id="UP000663829"/>
    </source>
</evidence>
<dbReference type="Proteomes" id="UP000681722">
    <property type="component" value="Unassembled WGS sequence"/>
</dbReference>
<evidence type="ECO:0000313" key="2">
    <source>
        <dbReference type="EMBL" id="CAF3691406.1"/>
    </source>
</evidence>
<dbReference type="AlphaFoldDB" id="A0A814AB31"/>
<evidence type="ECO:0000313" key="1">
    <source>
        <dbReference type="EMBL" id="CAF0910169.1"/>
    </source>
</evidence>
<reference evidence="1" key="1">
    <citation type="submission" date="2021-02" db="EMBL/GenBank/DDBJ databases">
        <authorList>
            <person name="Nowell W R."/>
        </authorList>
    </citation>
    <scope>NUCLEOTIDE SEQUENCE</scope>
</reference>
<organism evidence="1 3">
    <name type="scientific">Didymodactylos carnosus</name>
    <dbReference type="NCBI Taxonomy" id="1234261"/>
    <lineage>
        <taxon>Eukaryota</taxon>
        <taxon>Metazoa</taxon>
        <taxon>Spiralia</taxon>
        <taxon>Gnathifera</taxon>
        <taxon>Rotifera</taxon>
        <taxon>Eurotatoria</taxon>
        <taxon>Bdelloidea</taxon>
        <taxon>Philodinida</taxon>
        <taxon>Philodinidae</taxon>
        <taxon>Didymodactylos</taxon>
    </lineage>
</organism>
<protein>
    <submittedName>
        <fullName evidence="1">Uncharacterized protein</fullName>
    </submittedName>
</protein>